<name>A0A0U1QPQ0_9BACL</name>
<dbReference type="STRING" id="1069536.SINU_07155"/>
<comment type="caution">
    <text evidence="1">The sequence shown here is derived from an EMBL/GenBank/DDBJ whole genome shotgun (WGS) entry which is preliminary data.</text>
</comment>
<evidence type="ECO:0000313" key="2">
    <source>
        <dbReference type="Proteomes" id="UP000035553"/>
    </source>
</evidence>
<keyword evidence="2" id="KW-1185">Reference proteome</keyword>
<gene>
    <name evidence="1" type="ORF">SINU_07155</name>
</gene>
<evidence type="ECO:0008006" key="3">
    <source>
        <dbReference type="Google" id="ProtNLM"/>
    </source>
</evidence>
<accession>A0A0U1QPQ0</accession>
<protein>
    <recommendedName>
        <fullName evidence="3">Competence protein ComG</fullName>
    </recommendedName>
</protein>
<dbReference type="EMBL" id="AFVQ02000087">
    <property type="protein sequence ID" value="KLI02586.1"/>
    <property type="molecule type" value="Genomic_DNA"/>
</dbReference>
<organism evidence="1 2">
    <name type="scientific">Sporolactobacillus inulinus CASD</name>
    <dbReference type="NCBI Taxonomy" id="1069536"/>
    <lineage>
        <taxon>Bacteria</taxon>
        <taxon>Bacillati</taxon>
        <taxon>Bacillota</taxon>
        <taxon>Bacilli</taxon>
        <taxon>Bacillales</taxon>
        <taxon>Sporolactobacillaceae</taxon>
        <taxon>Sporolactobacillus</taxon>
    </lineage>
</organism>
<sequence length="94" mass="11143">MVALSILSLLLIVSMPILTHVSYERQIIKQKHEAIRMLQHELLLWRRNDNASLNTEQDTDFQFEWIEKKEHSAYLSVHWTYGGRTHRLTGEAVR</sequence>
<dbReference type="AlphaFoldDB" id="A0A0U1QPQ0"/>
<evidence type="ECO:0000313" key="1">
    <source>
        <dbReference type="EMBL" id="KLI02586.1"/>
    </source>
</evidence>
<dbReference type="Proteomes" id="UP000035553">
    <property type="component" value="Unassembled WGS sequence"/>
</dbReference>
<reference evidence="1 2" key="1">
    <citation type="journal article" date="2011" name="J. Bacteriol.">
        <title>Draft genome sequence of Sporolactobacillus inulinus strain CASD, an efficient D-lactic acid-producing bacterium with high-concentration lactate tolerance capability.</title>
        <authorList>
            <person name="Yu B."/>
            <person name="Su F."/>
            <person name="Wang L."/>
            <person name="Xu K."/>
            <person name="Zhao B."/>
            <person name="Xu P."/>
        </authorList>
    </citation>
    <scope>NUCLEOTIDE SEQUENCE [LARGE SCALE GENOMIC DNA]</scope>
    <source>
        <strain evidence="1 2">CASD</strain>
    </source>
</reference>
<proteinExistence type="predicted"/>